<comment type="caution">
    <text evidence="1">The sequence shown here is derived from an EMBL/GenBank/DDBJ whole genome shotgun (WGS) entry which is preliminary data.</text>
</comment>
<protein>
    <submittedName>
        <fullName evidence="1">Methyl-accepting chemotaxis protein McpA</fullName>
    </submittedName>
</protein>
<evidence type="ECO:0000313" key="1">
    <source>
        <dbReference type="EMBL" id="MPN62746.1"/>
    </source>
</evidence>
<accession>A0A645JH35</accession>
<gene>
    <name evidence="1" type="primary">mcpA_20</name>
    <name evidence="1" type="ORF">SDC9_210499</name>
</gene>
<dbReference type="AlphaFoldDB" id="A0A645JH35"/>
<organism evidence="1">
    <name type="scientific">bioreactor metagenome</name>
    <dbReference type="NCBI Taxonomy" id="1076179"/>
    <lineage>
        <taxon>unclassified sequences</taxon>
        <taxon>metagenomes</taxon>
        <taxon>ecological metagenomes</taxon>
    </lineage>
</organism>
<dbReference type="Gene3D" id="1.10.287.950">
    <property type="entry name" value="Methyl-accepting chemotaxis protein"/>
    <property type="match status" value="1"/>
</dbReference>
<reference evidence="1" key="1">
    <citation type="submission" date="2019-08" db="EMBL/GenBank/DDBJ databases">
        <authorList>
            <person name="Kucharzyk K."/>
            <person name="Murdoch R.W."/>
            <person name="Higgins S."/>
            <person name="Loffler F."/>
        </authorList>
    </citation>
    <scope>NUCLEOTIDE SEQUENCE</scope>
</reference>
<sequence>MTTGSAEVQTGLGVVAEAGEAFAAISTQIEQVLLQTQQISSAIGGLADSSQTIVAAVRHIEAGSERIAGQTETVSAATEEQLASMQEIASSSQSLAKLAQELRDNVNKFTV</sequence>
<proteinExistence type="predicted"/>
<name>A0A645JH35_9ZZZZ</name>
<dbReference type="SUPFAM" id="SSF58104">
    <property type="entry name" value="Methyl-accepting chemotaxis protein (MCP) signaling domain"/>
    <property type="match status" value="1"/>
</dbReference>
<dbReference type="EMBL" id="VSSQ01141229">
    <property type="protein sequence ID" value="MPN62746.1"/>
    <property type="molecule type" value="Genomic_DNA"/>
</dbReference>